<keyword evidence="3" id="KW-1185">Reference proteome</keyword>
<reference evidence="2" key="1">
    <citation type="journal article" date="2023" name="Plant J.">
        <title>The genome of the king protea, Protea cynaroides.</title>
        <authorList>
            <person name="Chang J."/>
            <person name="Duong T.A."/>
            <person name="Schoeman C."/>
            <person name="Ma X."/>
            <person name="Roodt D."/>
            <person name="Barker N."/>
            <person name="Li Z."/>
            <person name="Van de Peer Y."/>
            <person name="Mizrachi E."/>
        </authorList>
    </citation>
    <scope>NUCLEOTIDE SEQUENCE</scope>
    <source>
        <tissue evidence="2">Young leaves</tissue>
    </source>
</reference>
<dbReference type="EMBL" id="JAMYWD010000012">
    <property type="protein sequence ID" value="KAJ4950489.1"/>
    <property type="molecule type" value="Genomic_DNA"/>
</dbReference>
<dbReference type="Proteomes" id="UP001141806">
    <property type="component" value="Unassembled WGS sequence"/>
</dbReference>
<organism evidence="2 3">
    <name type="scientific">Protea cynaroides</name>
    <dbReference type="NCBI Taxonomy" id="273540"/>
    <lineage>
        <taxon>Eukaryota</taxon>
        <taxon>Viridiplantae</taxon>
        <taxon>Streptophyta</taxon>
        <taxon>Embryophyta</taxon>
        <taxon>Tracheophyta</taxon>
        <taxon>Spermatophyta</taxon>
        <taxon>Magnoliopsida</taxon>
        <taxon>Proteales</taxon>
        <taxon>Proteaceae</taxon>
        <taxon>Protea</taxon>
    </lineage>
</organism>
<feature type="compositionally biased region" description="Basic and acidic residues" evidence="1">
    <location>
        <begin position="89"/>
        <end position="112"/>
    </location>
</feature>
<dbReference type="AlphaFoldDB" id="A0A9Q0GNB8"/>
<protein>
    <submittedName>
        <fullName evidence="2">Uncharacterized protein</fullName>
    </submittedName>
</protein>
<accession>A0A9Q0GNB8</accession>
<feature type="region of interest" description="Disordered" evidence="1">
    <location>
        <begin position="63"/>
        <end position="117"/>
    </location>
</feature>
<feature type="region of interest" description="Disordered" evidence="1">
    <location>
        <begin position="163"/>
        <end position="185"/>
    </location>
</feature>
<feature type="compositionally biased region" description="Basic and acidic residues" evidence="1">
    <location>
        <begin position="63"/>
        <end position="78"/>
    </location>
</feature>
<name>A0A9Q0GNB8_9MAGN</name>
<evidence type="ECO:0000313" key="3">
    <source>
        <dbReference type="Proteomes" id="UP001141806"/>
    </source>
</evidence>
<feature type="compositionally biased region" description="Basic and acidic residues" evidence="1">
    <location>
        <begin position="22"/>
        <end position="44"/>
    </location>
</feature>
<comment type="caution">
    <text evidence="2">The sequence shown here is derived from an EMBL/GenBank/DDBJ whole genome shotgun (WGS) entry which is preliminary data.</text>
</comment>
<evidence type="ECO:0000313" key="2">
    <source>
        <dbReference type="EMBL" id="KAJ4950489.1"/>
    </source>
</evidence>
<proteinExistence type="predicted"/>
<feature type="region of interest" description="Disordered" evidence="1">
    <location>
        <begin position="22"/>
        <end position="49"/>
    </location>
</feature>
<sequence>MDDKGVLNFNISLAQTGRAILAEKDCSDKPQDRAETHGRPEGKFKTRQGAGRAILAEKDCQHKPLGRAETHGQPEGKVKTRQGANRAILAEKDCSDKPLGRAETHGRPEGKFKTRQGASRAILAEKECSDHLPQTDRGKWSTKTYSTLKFLQLRQAELYWPRRNKRTFPLQRAKANGRTNPRTPS</sequence>
<gene>
    <name evidence="2" type="ORF">NE237_027321</name>
</gene>
<evidence type="ECO:0000256" key="1">
    <source>
        <dbReference type="SAM" id="MobiDB-lite"/>
    </source>
</evidence>